<protein>
    <submittedName>
        <fullName evidence="2">Uncharacterized protein</fullName>
    </submittedName>
</protein>
<keyword evidence="3" id="KW-1185">Reference proteome</keyword>
<name>A0AAE9FG70_CAEBR</name>
<sequence length="76" mass="9159">MLENTWNDGDAEKQQNDELERVVERHRQNWTRLNEQERRLNENLQFLNQIVKFHLPPWSGLSILPSLPKAPLNERK</sequence>
<evidence type="ECO:0000256" key="1">
    <source>
        <dbReference type="SAM" id="Coils"/>
    </source>
</evidence>
<dbReference type="EMBL" id="CP092625">
    <property type="protein sequence ID" value="UMM40765.1"/>
    <property type="molecule type" value="Genomic_DNA"/>
</dbReference>
<gene>
    <name evidence="2" type="ORF">L5515_017281</name>
</gene>
<evidence type="ECO:0000313" key="2">
    <source>
        <dbReference type="EMBL" id="UMM40765.1"/>
    </source>
</evidence>
<dbReference type="Proteomes" id="UP000829354">
    <property type="component" value="Chromosome X"/>
</dbReference>
<accession>A0AAE9FG70</accession>
<keyword evidence="1" id="KW-0175">Coiled coil</keyword>
<proteinExistence type="predicted"/>
<organism evidence="2 3">
    <name type="scientific">Caenorhabditis briggsae</name>
    <dbReference type="NCBI Taxonomy" id="6238"/>
    <lineage>
        <taxon>Eukaryota</taxon>
        <taxon>Metazoa</taxon>
        <taxon>Ecdysozoa</taxon>
        <taxon>Nematoda</taxon>
        <taxon>Chromadorea</taxon>
        <taxon>Rhabditida</taxon>
        <taxon>Rhabditina</taxon>
        <taxon>Rhabditomorpha</taxon>
        <taxon>Rhabditoidea</taxon>
        <taxon>Rhabditidae</taxon>
        <taxon>Peloderinae</taxon>
        <taxon>Caenorhabditis</taxon>
    </lineage>
</organism>
<feature type="coiled-coil region" evidence="1">
    <location>
        <begin position="9"/>
        <end position="43"/>
    </location>
</feature>
<reference evidence="2 3" key="1">
    <citation type="submission" date="2022-04" db="EMBL/GenBank/DDBJ databases">
        <title>Chromosome-level reference genomes for two strains of Caenorhabditis briggsae: an improved platform for comparative genomics.</title>
        <authorList>
            <person name="Stevens L."/>
            <person name="Andersen E."/>
        </authorList>
    </citation>
    <scope>NUCLEOTIDE SEQUENCE [LARGE SCALE GENOMIC DNA]</scope>
    <source>
        <strain evidence="2">VX34</strain>
        <tissue evidence="2">Whole-organism</tissue>
    </source>
</reference>
<dbReference type="AlphaFoldDB" id="A0AAE9FG70"/>
<evidence type="ECO:0000313" key="3">
    <source>
        <dbReference type="Proteomes" id="UP000829354"/>
    </source>
</evidence>